<feature type="transmembrane region" description="Helical" evidence="6">
    <location>
        <begin position="53"/>
        <end position="80"/>
    </location>
</feature>
<dbReference type="PANTHER" id="PTHR42770:SF16">
    <property type="entry name" value="AMINO ACID PERMEASE"/>
    <property type="match status" value="1"/>
</dbReference>
<dbReference type="AlphaFoldDB" id="A0A8J4DTS1"/>
<keyword evidence="3 6" id="KW-0812">Transmembrane</keyword>
<feature type="transmembrane region" description="Helical" evidence="6">
    <location>
        <begin position="168"/>
        <end position="189"/>
    </location>
</feature>
<dbReference type="InterPro" id="IPR002293">
    <property type="entry name" value="AA/rel_permease1"/>
</dbReference>
<dbReference type="GO" id="GO:0022857">
    <property type="term" value="F:transmembrane transporter activity"/>
    <property type="evidence" value="ECO:0007669"/>
    <property type="project" value="InterPro"/>
</dbReference>
<evidence type="ECO:0000256" key="5">
    <source>
        <dbReference type="ARBA" id="ARBA00023136"/>
    </source>
</evidence>
<evidence type="ECO:0000256" key="2">
    <source>
        <dbReference type="ARBA" id="ARBA00022475"/>
    </source>
</evidence>
<organism evidence="7 8">
    <name type="scientific">Virgisporangium aliadipatigenens</name>
    <dbReference type="NCBI Taxonomy" id="741659"/>
    <lineage>
        <taxon>Bacteria</taxon>
        <taxon>Bacillati</taxon>
        <taxon>Actinomycetota</taxon>
        <taxon>Actinomycetes</taxon>
        <taxon>Micromonosporales</taxon>
        <taxon>Micromonosporaceae</taxon>
        <taxon>Virgisporangium</taxon>
    </lineage>
</organism>
<dbReference type="GO" id="GO:0005886">
    <property type="term" value="C:plasma membrane"/>
    <property type="evidence" value="ECO:0007669"/>
    <property type="project" value="UniProtKB-SubCell"/>
</dbReference>
<protein>
    <submittedName>
        <fullName evidence="7">Amino acid permease</fullName>
    </submittedName>
</protein>
<comment type="caution">
    <text evidence="7">The sequence shown here is derived from an EMBL/GenBank/DDBJ whole genome shotgun (WGS) entry which is preliminary data.</text>
</comment>
<name>A0A8J4DTS1_9ACTN</name>
<evidence type="ECO:0000256" key="6">
    <source>
        <dbReference type="SAM" id="Phobius"/>
    </source>
</evidence>
<evidence type="ECO:0000256" key="4">
    <source>
        <dbReference type="ARBA" id="ARBA00022989"/>
    </source>
</evidence>
<feature type="transmembrane region" description="Helical" evidence="6">
    <location>
        <begin position="101"/>
        <end position="122"/>
    </location>
</feature>
<sequence>MSTIEFPRPQVGDLVAQTLARDRLGVWAVVFFVLSAAAPFTVVAGVVTTGWAVTGIIALSVAFLVIGVVLMLFSVGYVAMARRIEHAGAFYAYIARGLGRPAGVGAAWVALLSYNALQVGLYGAVGAAAEPVLAMLGVTVPWYLVALMSWALVAVLGVLRVDVNGKVLAGLLVSEIVVIVVFDAANLLHPFEGVMSFAALNPETLANPGVGATFALAVLGFVGFESAATFSEESRDPQRTVPIATYLSVGILMSLYSVSSWAITVVVGPDNVVQAAKDKSVGLIFDLAATHLGATVAGIGSVLFLTSVIAAMISFHNTTGRYIFALGREGVLPRIFGKVWQKTNAPVAGSLAQSVLGLAVILTYAAMGWDPLVQLFFWCGTSGGVGVLLLITTTSVSVLAFFIRERDEENVWQAVIAPVLSCAALLVISACAIANLDVLLGVPGPLRWTPAAGFAGLAVFGIIVGLMLKVWRPEVYERIGAGAKAALTVDASVGVHRAVA</sequence>
<feature type="transmembrane region" description="Helical" evidence="6">
    <location>
        <begin position="288"/>
        <end position="313"/>
    </location>
</feature>
<feature type="transmembrane region" description="Helical" evidence="6">
    <location>
        <begin position="24"/>
        <end position="47"/>
    </location>
</feature>
<dbReference type="InterPro" id="IPR050367">
    <property type="entry name" value="APC_superfamily"/>
</dbReference>
<keyword evidence="2" id="KW-1003">Cell membrane</keyword>
<feature type="transmembrane region" description="Helical" evidence="6">
    <location>
        <begin position="347"/>
        <end position="369"/>
    </location>
</feature>
<feature type="transmembrane region" description="Helical" evidence="6">
    <location>
        <begin position="243"/>
        <end position="268"/>
    </location>
</feature>
<accession>A0A8J4DTS1</accession>
<dbReference type="EMBL" id="BOPF01000032">
    <property type="protein sequence ID" value="GIJ50049.1"/>
    <property type="molecule type" value="Genomic_DNA"/>
</dbReference>
<keyword evidence="4 6" id="KW-1133">Transmembrane helix</keyword>
<proteinExistence type="predicted"/>
<feature type="transmembrane region" description="Helical" evidence="6">
    <location>
        <begin position="142"/>
        <end position="161"/>
    </location>
</feature>
<keyword evidence="8" id="KW-1185">Reference proteome</keyword>
<dbReference type="PIRSF" id="PIRSF006060">
    <property type="entry name" value="AA_transporter"/>
    <property type="match status" value="1"/>
</dbReference>
<feature type="transmembrane region" description="Helical" evidence="6">
    <location>
        <begin position="209"/>
        <end position="231"/>
    </location>
</feature>
<comment type="subcellular location">
    <subcellularLocation>
        <location evidence="1">Cell membrane</location>
        <topology evidence="1">Multi-pass membrane protein</topology>
    </subcellularLocation>
</comment>
<evidence type="ECO:0000313" key="7">
    <source>
        <dbReference type="EMBL" id="GIJ50049.1"/>
    </source>
</evidence>
<reference evidence="7" key="1">
    <citation type="submission" date="2021-01" db="EMBL/GenBank/DDBJ databases">
        <title>Whole genome shotgun sequence of Virgisporangium aliadipatigenens NBRC 105644.</title>
        <authorList>
            <person name="Komaki H."/>
            <person name="Tamura T."/>
        </authorList>
    </citation>
    <scope>NUCLEOTIDE SEQUENCE</scope>
    <source>
        <strain evidence="7">NBRC 105644</strain>
    </source>
</reference>
<keyword evidence="5 6" id="KW-0472">Membrane</keyword>
<feature type="transmembrane region" description="Helical" evidence="6">
    <location>
        <begin position="415"/>
        <end position="436"/>
    </location>
</feature>
<dbReference type="Gene3D" id="1.20.1740.10">
    <property type="entry name" value="Amino acid/polyamine transporter I"/>
    <property type="match status" value="1"/>
</dbReference>
<dbReference type="RefSeq" id="WP_203903493.1">
    <property type="nucleotide sequence ID" value="NZ_BOPF01000032.1"/>
</dbReference>
<dbReference type="Pfam" id="PF13520">
    <property type="entry name" value="AA_permease_2"/>
    <property type="match status" value="1"/>
</dbReference>
<dbReference type="PANTHER" id="PTHR42770">
    <property type="entry name" value="AMINO ACID TRANSPORTER-RELATED"/>
    <property type="match status" value="1"/>
</dbReference>
<gene>
    <name evidence="7" type="ORF">Val02_69350</name>
</gene>
<feature type="transmembrane region" description="Helical" evidence="6">
    <location>
        <begin position="375"/>
        <end position="403"/>
    </location>
</feature>
<dbReference type="Proteomes" id="UP000619260">
    <property type="component" value="Unassembled WGS sequence"/>
</dbReference>
<evidence type="ECO:0000256" key="1">
    <source>
        <dbReference type="ARBA" id="ARBA00004651"/>
    </source>
</evidence>
<feature type="transmembrane region" description="Helical" evidence="6">
    <location>
        <begin position="448"/>
        <end position="468"/>
    </location>
</feature>
<evidence type="ECO:0000313" key="8">
    <source>
        <dbReference type="Proteomes" id="UP000619260"/>
    </source>
</evidence>
<evidence type="ECO:0000256" key="3">
    <source>
        <dbReference type="ARBA" id="ARBA00022692"/>
    </source>
</evidence>